<keyword evidence="3" id="KW-1185">Reference proteome</keyword>
<sequence length="97" mass="10867">SSPSSSSFIPHWLLVHFLIADSPSDLMSPHDSVQYTKEEYVKWILFQADPERLKILSGLLDAYTASVVQKGGTSYVSNYPLMVELIEESRSRMGCNA</sequence>
<reference evidence="3" key="1">
    <citation type="submission" date="2022-10" db="EMBL/GenBank/DDBJ databases">
        <title>Genome assembly of Pristionchus species.</title>
        <authorList>
            <person name="Yoshida K."/>
            <person name="Sommer R.J."/>
        </authorList>
    </citation>
    <scope>NUCLEOTIDE SEQUENCE [LARGE SCALE GENOMIC DNA]</scope>
    <source>
        <strain evidence="3">RS5460</strain>
    </source>
</reference>
<accession>A0AAN5I5U3</accession>
<keyword evidence="1" id="KW-0732">Signal</keyword>
<dbReference type="Proteomes" id="UP001328107">
    <property type="component" value="Unassembled WGS sequence"/>
</dbReference>
<evidence type="ECO:0000256" key="1">
    <source>
        <dbReference type="SAM" id="SignalP"/>
    </source>
</evidence>
<feature type="signal peptide" evidence="1">
    <location>
        <begin position="1"/>
        <end position="24"/>
    </location>
</feature>
<proteinExistence type="predicted"/>
<comment type="caution">
    <text evidence="2">The sequence shown here is derived from an EMBL/GenBank/DDBJ whole genome shotgun (WGS) entry which is preliminary data.</text>
</comment>
<gene>
    <name evidence="2" type="ORF">PMAYCL1PPCAC_23667</name>
</gene>
<feature type="chain" id="PRO_5042952352" evidence="1">
    <location>
        <begin position="25"/>
        <end position="97"/>
    </location>
</feature>
<dbReference type="InterPro" id="IPR019465">
    <property type="entry name" value="Cog5"/>
</dbReference>
<name>A0AAN5I5U3_9BILA</name>
<dbReference type="PANTHER" id="PTHR13228">
    <property type="entry name" value="CONSERVED OLIGOMERIC GOLGI COMPLEX COMPONENT 5"/>
    <property type="match status" value="1"/>
</dbReference>
<dbReference type="PANTHER" id="PTHR13228:SF3">
    <property type="entry name" value="CONSERVED OLIGOMERIC GOLGI COMPLEX SUBUNIT 5"/>
    <property type="match status" value="1"/>
</dbReference>
<protein>
    <submittedName>
        <fullName evidence="2">Uncharacterized protein</fullName>
    </submittedName>
</protein>
<dbReference type="GO" id="GO:0006891">
    <property type="term" value="P:intra-Golgi vesicle-mediated transport"/>
    <property type="evidence" value="ECO:0007669"/>
    <property type="project" value="InterPro"/>
</dbReference>
<evidence type="ECO:0000313" key="3">
    <source>
        <dbReference type="Proteomes" id="UP001328107"/>
    </source>
</evidence>
<feature type="non-terminal residue" evidence="2">
    <location>
        <position position="1"/>
    </location>
</feature>
<dbReference type="GO" id="GO:0017119">
    <property type="term" value="C:Golgi transport complex"/>
    <property type="evidence" value="ECO:0007669"/>
    <property type="project" value="InterPro"/>
</dbReference>
<dbReference type="EMBL" id="BTRK01000005">
    <property type="protein sequence ID" value="GMR53472.1"/>
    <property type="molecule type" value="Genomic_DNA"/>
</dbReference>
<evidence type="ECO:0000313" key="2">
    <source>
        <dbReference type="EMBL" id="GMR53472.1"/>
    </source>
</evidence>
<organism evidence="2 3">
    <name type="scientific">Pristionchus mayeri</name>
    <dbReference type="NCBI Taxonomy" id="1317129"/>
    <lineage>
        <taxon>Eukaryota</taxon>
        <taxon>Metazoa</taxon>
        <taxon>Ecdysozoa</taxon>
        <taxon>Nematoda</taxon>
        <taxon>Chromadorea</taxon>
        <taxon>Rhabditida</taxon>
        <taxon>Rhabditina</taxon>
        <taxon>Diplogasteromorpha</taxon>
        <taxon>Diplogasteroidea</taxon>
        <taxon>Neodiplogasteridae</taxon>
        <taxon>Pristionchus</taxon>
    </lineage>
</organism>
<dbReference type="AlphaFoldDB" id="A0AAN5I5U3"/>